<feature type="transmembrane region" description="Helical" evidence="6">
    <location>
        <begin position="44"/>
        <end position="63"/>
    </location>
</feature>
<comment type="subcellular location">
    <subcellularLocation>
        <location evidence="1">Cell membrane</location>
        <topology evidence="1">Multi-pass membrane protein</topology>
    </subcellularLocation>
</comment>
<feature type="transmembrane region" description="Helical" evidence="6">
    <location>
        <begin position="170"/>
        <end position="193"/>
    </location>
</feature>
<organism evidence="7 8">
    <name type="scientific">Nocardioides koreensis</name>
    <dbReference type="NCBI Taxonomy" id="433651"/>
    <lineage>
        <taxon>Bacteria</taxon>
        <taxon>Bacillati</taxon>
        <taxon>Actinomycetota</taxon>
        <taxon>Actinomycetes</taxon>
        <taxon>Propionibacteriales</taxon>
        <taxon>Nocardioidaceae</taxon>
        <taxon>Nocardioides</taxon>
    </lineage>
</organism>
<evidence type="ECO:0000313" key="7">
    <source>
        <dbReference type="EMBL" id="GAA2142210.1"/>
    </source>
</evidence>
<dbReference type="PANTHER" id="PTHR30250:SF11">
    <property type="entry name" value="O-ANTIGEN TRANSPORTER-RELATED"/>
    <property type="match status" value="1"/>
</dbReference>
<proteinExistence type="predicted"/>
<feature type="transmembrane region" description="Helical" evidence="6">
    <location>
        <begin position="321"/>
        <end position="345"/>
    </location>
</feature>
<feature type="transmembrane region" description="Helical" evidence="6">
    <location>
        <begin position="141"/>
        <end position="164"/>
    </location>
</feature>
<dbReference type="InterPro" id="IPR050833">
    <property type="entry name" value="Poly_Biosynth_Transport"/>
</dbReference>
<evidence type="ECO:0000313" key="8">
    <source>
        <dbReference type="Proteomes" id="UP001501771"/>
    </source>
</evidence>
<name>A0ABP5L888_9ACTN</name>
<evidence type="ECO:0000256" key="4">
    <source>
        <dbReference type="ARBA" id="ARBA00022989"/>
    </source>
</evidence>
<dbReference type="PANTHER" id="PTHR30250">
    <property type="entry name" value="PST FAMILY PREDICTED COLANIC ACID TRANSPORTER"/>
    <property type="match status" value="1"/>
</dbReference>
<sequence length="407" mass="41817">MRNRIRHTSALALGSAVSGLLAYVFFALVTRALGSEAAAPVAVLWTYWSFAGAALTFPLQHWIARSVSAHGGERSVREALPGVLWLALGATAVTTAVTWFARDQLFHSGQTWFPLLVGAVTLGSAVTGVVRGVLTGRRRFAAVGAGLVAENGIRCLGALVLWVAGVDDPVAFGVCLLAGYAGAAAWPGAFRLARTGSAGDGESPLAFLGGTGGAQVLGQAVLTGGPVVLVLAGGTASEVTALFAGLALFRAPYTLALGLVATLTGWLTRLVVAERREELRRVRRGLLLLTVVGAAGAAVVGALAGPWLLQLVFGGDVSLSAALTLLLAVASTVAMANLVATLVVLAHGRALALVRWWLVALVPGALLFALADLPALDRTCWAFLVVEVAAFGLLLREGARERVPTAA</sequence>
<evidence type="ECO:0000256" key="2">
    <source>
        <dbReference type="ARBA" id="ARBA00022475"/>
    </source>
</evidence>
<dbReference type="EMBL" id="BAAAQR010000003">
    <property type="protein sequence ID" value="GAA2142210.1"/>
    <property type="molecule type" value="Genomic_DNA"/>
</dbReference>
<feature type="transmembrane region" description="Helical" evidence="6">
    <location>
        <begin position="205"/>
        <end position="233"/>
    </location>
</feature>
<keyword evidence="8" id="KW-1185">Reference proteome</keyword>
<reference evidence="8" key="1">
    <citation type="journal article" date="2019" name="Int. J. Syst. Evol. Microbiol.">
        <title>The Global Catalogue of Microorganisms (GCM) 10K type strain sequencing project: providing services to taxonomists for standard genome sequencing and annotation.</title>
        <authorList>
            <consortium name="The Broad Institute Genomics Platform"/>
            <consortium name="The Broad Institute Genome Sequencing Center for Infectious Disease"/>
            <person name="Wu L."/>
            <person name="Ma J."/>
        </authorList>
    </citation>
    <scope>NUCLEOTIDE SEQUENCE [LARGE SCALE GENOMIC DNA]</scope>
    <source>
        <strain evidence="8">JCM 16022</strain>
    </source>
</reference>
<feature type="transmembrane region" description="Helical" evidence="6">
    <location>
        <begin position="253"/>
        <end position="273"/>
    </location>
</feature>
<keyword evidence="4 6" id="KW-1133">Transmembrane helix</keyword>
<feature type="transmembrane region" description="Helical" evidence="6">
    <location>
        <begin position="285"/>
        <end position="309"/>
    </location>
</feature>
<dbReference type="Proteomes" id="UP001501771">
    <property type="component" value="Unassembled WGS sequence"/>
</dbReference>
<feature type="transmembrane region" description="Helical" evidence="6">
    <location>
        <begin position="113"/>
        <end position="134"/>
    </location>
</feature>
<evidence type="ECO:0000256" key="1">
    <source>
        <dbReference type="ARBA" id="ARBA00004651"/>
    </source>
</evidence>
<keyword evidence="2" id="KW-1003">Cell membrane</keyword>
<dbReference type="RefSeq" id="WP_344149318.1">
    <property type="nucleotide sequence ID" value="NZ_BAAAQR010000003.1"/>
</dbReference>
<feature type="transmembrane region" description="Helical" evidence="6">
    <location>
        <begin position="352"/>
        <end position="370"/>
    </location>
</feature>
<keyword evidence="5 6" id="KW-0472">Membrane</keyword>
<feature type="transmembrane region" description="Helical" evidence="6">
    <location>
        <begin position="376"/>
        <end position="395"/>
    </location>
</feature>
<evidence type="ECO:0000256" key="5">
    <source>
        <dbReference type="ARBA" id="ARBA00023136"/>
    </source>
</evidence>
<feature type="transmembrane region" description="Helical" evidence="6">
    <location>
        <begin position="83"/>
        <end position="101"/>
    </location>
</feature>
<comment type="caution">
    <text evidence="7">The sequence shown here is derived from an EMBL/GenBank/DDBJ whole genome shotgun (WGS) entry which is preliminary data.</text>
</comment>
<gene>
    <name evidence="7" type="ORF">GCM10009844_13130</name>
</gene>
<evidence type="ECO:0000256" key="6">
    <source>
        <dbReference type="SAM" id="Phobius"/>
    </source>
</evidence>
<evidence type="ECO:0008006" key="9">
    <source>
        <dbReference type="Google" id="ProtNLM"/>
    </source>
</evidence>
<evidence type="ECO:0000256" key="3">
    <source>
        <dbReference type="ARBA" id="ARBA00022692"/>
    </source>
</evidence>
<keyword evidence="3 6" id="KW-0812">Transmembrane</keyword>
<protein>
    <recommendedName>
        <fullName evidence="9">Polysaccharide biosynthesis protein</fullName>
    </recommendedName>
</protein>
<accession>A0ABP5L888</accession>